<dbReference type="GeneID" id="20086904"/>
<feature type="region of interest" description="Disordered" evidence="1">
    <location>
        <begin position="116"/>
        <end position="182"/>
    </location>
</feature>
<dbReference type="RefSeq" id="XP_008874265.1">
    <property type="nucleotide sequence ID" value="XM_008876043.1"/>
</dbReference>
<dbReference type="OrthoDB" id="206880at2759"/>
<dbReference type="VEuPathDB" id="FungiDB:H310_09854"/>
<dbReference type="EMBL" id="KI913974">
    <property type="protein sequence ID" value="ETV97019.1"/>
    <property type="molecule type" value="Genomic_DNA"/>
</dbReference>
<feature type="compositionally biased region" description="Low complexity" evidence="1">
    <location>
        <begin position="531"/>
        <end position="544"/>
    </location>
</feature>
<evidence type="ECO:0000313" key="2">
    <source>
        <dbReference type="EMBL" id="ETV97019.1"/>
    </source>
</evidence>
<protein>
    <submittedName>
        <fullName evidence="2">Uncharacterized protein</fullName>
    </submittedName>
</protein>
<sequence length="611" mass="67809">MHAQYMHPPWAMQQRAMQQRQKQHMLRQSIRELQQTTLRDVVRDRNAAMLHQLHEIHQQLHNLDEQRKHAAMAGLLEQILHEQKRVEQLLDASHPSRTSRLPPHEPEIELPLAVAPSPSQQKEAEAGARQKLHQSPPHGAIKSAAPPPSRAPSRPDGRDGFSPSREQPASLSPPQQVGTSREQTILHQAKQDITTKDAPVRMLGVLFSEEEEQLLAIPEDDTDAADIVIAPTTKQSDAAAQELKRLESIRRKALLQHLSPSTTGLKRPKWRLDADAANGVVSTFGEAPMAPLQVFRSVAVAVLGLVRLQNLSLVRRRNLREEEKQVMANMIDVYVEATRSWMAKEMRVPVASVLQDPTMNFGTGSGGAKIGVKKKFGALLFANKAAPKPAPHALVQLKVRLKGIVDAVAKTTVKPQDTPDAIATFLRRLTTDGVYFPADFLTPDERRALEFNSLGATRNMDSAQRFNVVVLNFIVVRIVVPSLVLRPWEGPMASKATPPLQVQHNLRVLATALYTVCQQILPTVLLDAGSAAPTPDPSATTPPSQNEHLPNLARIPSMLYSKHVLPLDDVDFAEFLLQQQDNLQTWLLQLHDIVHSDQPLAKDTKTTPQPL</sequence>
<accession>A0A024TSP9</accession>
<dbReference type="AlphaFoldDB" id="A0A024TSP9"/>
<feature type="region of interest" description="Disordered" evidence="1">
    <location>
        <begin position="531"/>
        <end position="550"/>
    </location>
</feature>
<proteinExistence type="predicted"/>
<name>A0A024TSP9_9STRA</name>
<feature type="compositionally biased region" description="Polar residues" evidence="1">
    <location>
        <begin position="164"/>
        <end position="182"/>
    </location>
</feature>
<evidence type="ECO:0000256" key="1">
    <source>
        <dbReference type="SAM" id="MobiDB-lite"/>
    </source>
</evidence>
<dbReference type="eggNOG" id="ENOG502S77R">
    <property type="taxonomic scope" value="Eukaryota"/>
</dbReference>
<organism evidence="2">
    <name type="scientific">Aphanomyces invadans</name>
    <dbReference type="NCBI Taxonomy" id="157072"/>
    <lineage>
        <taxon>Eukaryota</taxon>
        <taxon>Sar</taxon>
        <taxon>Stramenopiles</taxon>
        <taxon>Oomycota</taxon>
        <taxon>Saprolegniomycetes</taxon>
        <taxon>Saprolegniales</taxon>
        <taxon>Verrucalvaceae</taxon>
        <taxon>Aphanomyces</taxon>
    </lineage>
</organism>
<gene>
    <name evidence="2" type="ORF">H310_09854</name>
</gene>
<reference evidence="2" key="1">
    <citation type="submission" date="2013-12" db="EMBL/GenBank/DDBJ databases">
        <title>The Genome Sequence of Aphanomyces invadans NJM9701.</title>
        <authorList>
            <consortium name="The Broad Institute Genomics Platform"/>
            <person name="Russ C."/>
            <person name="Tyler B."/>
            <person name="van West P."/>
            <person name="Dieguez-Uribeondo J."/>
            <person name="Young S.K."/>
            <person name="Zeng Q."/>
            <person name="Gargeya S."/>
            <person name="Fitzgerald M."/>
            <person name="Abouelleil A."/>
            <person name="Alvarado L."/>
            <person name="Chapman S.B."/>
            <person name="Gainer-Dewar J."/>
            <person name="Goldberg J."/>
            <person name="Griggs A."/>
            <person name="Gujja S."/>
            <person name="Hansen M."/>
            <person name="Howarth C."/>
            <person name="Imamovic A."/>
            <person name="Ireland A."/>
            <person name="Larimer J."/>
            <person name="McCowan C."/>
            <person name="Murphy C."/>
            <person name="Pearson M."/>
            <person name="Poon T.W."/>
            <person name="Priest M."/>
            <person name="Roberts A."/>
            <person name="Saif S."/>
            <person name="Shea T."/>
            <person name="Sykes S."/>
            <person name="Wortman J."/>
            <person name="Nusbaum C."/>
            <person name="Birren B."/>
        </authorList>
    </citation>
    <scope>NUCLEOTIDE SEQUENCE [LARGE SCALE GENOMIC DNA]</scope>
    <source>
        <strain evidence="2">NJM9701</strain>
    </source>
</reference>